<organism evidence="1 2">
    <name type="scientific">Kribbella amoyensis</name>
    <dbReference type="NCBI Taxonomy" id="996641"/>
    <lineage>
        <taxon>Bacteria</taxon>
        <taxon>Bacillati</taxon>
        <taxon>Actinomycetota</taxon>
        <taxon>Actinomycetes</taxon>
        <taxon>Propionibacteriales</taxon>
        <taxon>Kribbellaceae</taxon>
        <taxon>Kribbella</taxon>
    </lineage>
</organism>
<name>A0A561BS04_9ACTN</name>
<evidence type="ECO:0000313" key="2">
    <source>
        <dbReference type="Proteomes" id="UP000318380"/>
    </source>
</evidence>
<dbReference type="AlphaFoldDB" id="A0A561BS04"/>
<gene>
    <name evidence="1" type="ORF">FB561_2785</name>
</gene>
<dbReference type="EMBL" id="VIVK01000001">
    <property type="protein sequence ID" value="TWD81665.1"/>
    <property type="molecule type" value="Genomic_DNA"/>
</dbReference>
<dbReference type="Proteomes" id="UP000318380">
    <property type="component" value="Unassembled WGS sequence"/>
</dbReference>
<protein>
    <submittedName>
        <fullName evidence="1">Uncharacterized protein</fullName>
    </submittedName>
</protein>
<evidence type="ECO:0000313" key="1">
    <source>
        <dbReference type="EMBL" id="TWD81665.1"/>
    </source>
</evidence>
<accession>A0A561BS04</accession>
<dbReference type="RefSeq" id="WP_170284664.1">
    <property type="nucleotide sequence ID" value="NZ_VIVK01000001.1"/>
</dbReference>
<keyword evidence="2" id="KW-1185">Reference proteome</keyword>
<proteinExistence type="predicted"/>
<sequence length="422" mass="47761">MSDNLWSPDFVMPVPEHERTPIRDEAKDEFVYRLTEALRELKDYGYSSQTIVVPTVGRVDEYKANTQDGTELARLWLISRDGHLDLYLAGQGVPREEDTQLWKQVVEQALTMLGTTKLVNWRTVLTEVPARWATGQQLSRPSKQGGMNFSLAAGRIAEDQTTTQSRLGLTVAWNYRSPILVTGKTRCYKWGEDGDWKTLERMRQLTALLSLVWDSPWTIREGPRESYIKSGDFAGPLMGHGWRAASDDAYASGEPIEVPPWLARGEEYLRSKPRIRHALFMHHEGLSIEPDHPSLALVCYTATVETVAQIDKKPEKCAHCGSTLSSRRRFEDAVKLVLADDQAASLAAAYVQRSRTVHQGRLHGTEHRMGSWGPMSLFLGDPAFDFEMGTVRTAKYASRWLILEQLRPVIDEDSWAALSRMK</sequence>
<reference evidence="1 2" key="1">
    <citation type="submission" date="2019-06" db="EMBL/GenBank/DDBJ databases">
        <title>Sequencing the genomes of 1000 actinobacteria strains.</title>
        <authorList>
            <person name="Klenk H.-P."/>
        </authorList>
    </citation>
    <scope>NUCLEOTIDE SEQUENCE [LARGE SCALE GENOMIC DNA]</scope>
    <source>
        <strain evidence="1 2">DSM 24683</strain>
    </source>
</reference>
<comment type="caution">
    <text evidence="1">The sequence shown here is derived from an EMBL/GenBank/DDBJ whole genome shotgun (WGS) entry which is preliminary data.</text>
</comment>